<keyword evidence="3" id="KW-1185">Reference proteome</keyword>
<accession>A0ABR3US74</accession>
<evidence type="ECO:0000313" key="3">
    <source>
        <dbReference type="Proteomes" id="UP001578633"/>
    </source>
</evidence>
<reference evidence="2 3" key="1">
    <citation type="submission" date="2024-09" db="EMBL/GenBank/DDBJ databases">
        <title>T2T genomes of carrot and Alternaria dauci and their utility for understanding host-pathogen interaction during carrot leaf blight disease.</title>
        <authorList>
            <person name="Liu W."/>
            <person name="Xu S."/>
            <person name="Ou C."/>
            <person name="Liu X."/>
            <person name="Zhuang F."/>
            <person name="Deng X.W."/>
        </authorList>
    </citation>
    <scope>NUCLEOTIDE SEQUENCE [LARGE SCALE GENOMIC DNA]</scope>
    <source>
        <strain evidence="2 3">A2016</strain>
    </source>
</reference>
<comment type="caution">
    <text evidence="2">The sequence shown here is derived from an EMBL/GenBank/DDBJ whole genome shotgun (WGS) entry which is preliminary data.</text>
</comment>
<evidence type="ECO:0000256" key="1">
    <source>
        <dbReference type="SAM" id="MobiDB-lite"/>
    </source>
</evidence>
<protein>
    <submittedName>
        <fullName evidence="2">Uncharacterized protein</fullName>
    </submittedName>
</protein>
<feature type="region of interest" description="Disordered" evidence="1">
    <location>
        <begin position="22"/>
        <end position="73"/>
    </location>
</feature>
<sequence length="319" mass="35772">MPTLTSMLPTAGLFLPETLHRADLPSSAPTETDGTRLRYFQRKTGRPKLESSNSEDHRPSTAIPRETPDDLSRDFPAIPTTYYFADYVLSSEKASTDTIAFVSIIQQVRQDIEEATRLFISSTVSNFLDAYPTKRRWIESSLLEVRRALNDIGMDMDTAWGHDGDGGTVASKRKLEWGLKNQKRLLKKKQQLDQCHTQLTGAIYVMQTAELCGKPGAIAQDPIFEAPVRPWVPHDEKYALRGPYSRQKNRTASHTNLFGSNVTLASEVEKHDVETSSENTAPVELAGSTPADLDLEESQNSQIFLSPRVSPRRPVMYYP</sequence>
<feature type="region of interest" description="Disordered" evidence="1">
    <location>
        <begin position="269"/>
        <end position="306"/>
    </location>
</feature>
<proteinExistence type="predicted"/>
<dbReference type="EMBL" id="JBHGVX010000002">
    <property type="protein sequence ID" value="KAL1799283.1"/>
    <property type="molecule type" value="Genomic_DNA"/>
</dbReference>
<organism evidence="2 3">
    <name type="scientific">Alternaria dauci</name>
    <dbReference type="NCBI Taxonomy" id="48095"/>
    <lineage>
        <taxon>Eukaryota</taxon>
        <taxon>Fungi</taxon>
        <taxon>Dikarya</taxon>
        <taxon>Ascomycota</taxon>
        <taxon>Pezizomycotina</taxon>
        <taxon>Dothideomycetes</taxon>
        <taxon>Pleosporomycetidae</taxon>
        <taxon>Pleosporales</taxon>
        <taxon>Pleosporineae</taxon>
        <taxon>Pleosporaceae</taxon>
        <taxon>Alternaria</taxon>
        <taxon>Alternaria sect. Porri</taxon>
    </lineage>
</organism>
<dbReference type="Proteomes" id="UP001578633">
    <property type="component" value="Chromosome 2"/>
</dbReference>
<name>A0ABR3US74_9PLEO</name>
<dbReference type="RefSeq" id="XP_069309867.1">
    <property type="nucleotide sequence ID" value="XM_069448582.1"/>
</dbReference>
<gene>
    <name evidence="2" type="ORF">ACET3X_003320</name>
</gene>
<evidence type="ECO:0000313" key="2">
    <source>
        <dbReference type="EMBL" id="KAL1799283.1"/>
    </source>
</evidence>
<dbReference type="GeneID" id="96083642"/>